<dbReference type="PANTHER" id="PTHR10629">
    <property type="entry name" value="CYTOSINE-SPECIFIC METHYLTRANSFERASE"/>
    <property type="match status" value="1"/>
</dbReference>
<dbReference type="PROSITE" id="PS51679">
    <property type="entry name" value="SAM_MT_C5"/>
    <property type="match status" value="1"/>
</dbReference>
<dbReference type="REBASE" id="848798">
    <property type="entry name" value="M.Tge9ORF20765P"/>
</dbReference>
<dbReference type="EC" id="2.1.1.37" evidence="8"/>
<reference evidence="10" key="1">
    <citation type="submission" date="2023-08" db="EMBL/GenBank/DDBJ databases">
        <authorList>
            <person name="Messyasz A."/>
            <person name="Mannisto M.K."/>
            <person name="Kerkhof L.J."/>
            <person name="Haggblom M."/>
        </authorList>
    </citation>
    <scope>NUCLEOTIDE SEQUENCE</scope>
    <source>
        <strain evidence="10">M8UP39</strain>
    </source>
</reference>
<protein>
    <recommendedName>
        <fullName evidence="8">Cytosine-specific methyltransferase</fullName>
        <ecNumber evidence="8">2.1.1.37</ecNumber>
    </recommendedName>
</protein>
<dbReference type="RefSeq" id="WP_353071980.1">
    <property type="nucleotide sequence ID" value="NZ_CP132938.1"/>
</dbReference>
<dbReference type="GO" id="GO:0003677">
    <property type="term" value="F:DNA binding"/>
    <property type="evidence" value="ECO:0007669"/>
    <property type="project" value="TreeGrafter"/>
</dbReference>
<keyword evidence="2 6" id="KW-0808">Transferase</keyword>
<evidence type="ECO:0000256" key="3">
    <source>
        <dbReference type="ARBA" id="ARBA00022691"/>
    </source>
</evidence>
<keyword evidence="1 6" id="KW-0489">Methyltransferase</keyword>
<accession>A0AAU7YZ97</accession>
<keyword evidence="3 6" id="KW-0949">S-adenosyl-L-methionine</keyword>
<gene>
    <name evidence="10" type="primary">dcm</name>
    <name evidence="10" type="ORF">RBB81_20765</name>
</gene>
<dbReference type="Pfam" id="PF00145">
    <property type="entry name" value="DNA_methylase"/>
    <property type="match status" value="2"/>
</dbReference>
<dbReference type="NCBIfam" id="TIGR00675">
    <property type="entry name" value="dcm"/>
    <property type="match status" value="1"/>
</dbReference>
<feature type="region of interest" description="Disordered" evidence="9">
    <location>
        <begin position="211"/>
        <end position="246"/>
    </location>
</feature>
<dbReference type="AlphaFoldDB" id="A0AAU7YZ97"/>
<dbReference type="EMBL" id="CP132938">
    <property type="protein sequence ID" value="XCB21987.1"/>
    <property type="molecule type" value="Genomic_DNA"/>
</dbReference>
<dbReference type="InterPro" id="IPR050390">
    <property type="entry name" value="C5-Methyltransferase"/>
</dbReference>
<feature type="active site" evidence="6">
    <location>
        <position position="107"/>
    </location>
</feature>
<evidence type="ECO:0000256" key="2">
    <source>
        <dbReference type="ARBA" id="ARBA00022679"/>
    </source>
</evidence>
<evidence type="ECO:0000256" key="8">
    <source>
        <dbReference type="RuleBase" id="RU000417"/>
    </source>
</evidence>
<dbReference type="InterPro" id="IPR029063">
    <property type="entry name" value="SAM-dependent_MTases_sf"/>
</dbReference>
<dbReference type="Gene3D" id="3.40.50.150">
    <property type="entry name" value="Vaccinia Virus protein VP39"/>
    <property type="match status" value="1"/>
</dbReference>
<evidence type="ECO:0000256" key="1">
    <source>
        <dbReference type="ARBA" id="ARBA00022603"/>
    </source>
</evidence>
<proteinExistence type="inferred from homology"/>
<dbReference type="GO" id="GO:0032259">
    <property type="term" value="P:methylation"/>
    <property type="evidence" value="ECO:0007669"/>
    <property type="project" value="UniProtKB-KW"/>
</dbReference>
<keyword evidence="4" id="KW-0680">Restriction system</keyword>
<sequence>MRYLSVCSGIEAVSVAWQPLGWQPAMFAEIDPFCAWLLRSRYRASRPMHMPSPHDAPTRKETKQRAAAIRNIVALPADGAVINAGDFTRIGADDVGAIDLLAGGTPCQSFSVAGKRVGLDDPRGNLTIEFARLAGKLRPLWLVWENLPGILSIDDGRTFGAFLGMLVELGYGIAYRVLDAQHFGVPQRRRRVFVVGHLGDWRAAAAVLRERHGLSGNPPPRREARQGPTGGVEVGPTGGRLTDTAPTIDGGCKDGFVRNQLGAGVLSLTDQISHCLNAGGMGRQDFETETLIAHALSADGFDASEDGTGRGTPMVPVAICTAHTQSNGSGFSGDVAHTLESGGAQTIAFAQNSRNEVRLHGGDGMTVGALVAQPGAKRQSYVAFSAKDYGADADKVAPTLRGMGHDRSHANGGGQIAIAFTQNQEGDVLSGDVMHPLGTNSNATGRNAPTLAFTLHGSDRAASAASSTDIAGSLRTRAPGSVENSSTTAVLQEQPVAWAGELTASTDIAGTPQRGGEGGRSDGVMTPQLAVRRLTPRECERLQEFPDDYTLVEYRGKLAADGPRYKAPGNSMAVPVMRRIGERIAAVDAILRDRHGNGSVR</sequence>
<dbReference type="PRINTS" id="PR00105">
    <property type="entry name" value="C5METTRFRASE"/>
</dbReference>
<dbReference type="GO" id="GO:0044027">
    <property type="term" value="P:negative regulation of gene expression via chromosomal CpG island methylation"/>
    <property type="evidence" value="ECO:0007669"/>
    <property type="project" value="TreeGrafter"/>
</dbReference>
<organism evidence="10">
    <name type="scientific">Tunturiibacter gelidiferens</name>
    <dbReference type="NCBI Taxonomy" id="3069689"/>
    <lineage>
        <taxon>Bacteria</taxon>
        <taxon>Pseudomonadati</taxon>
        <taxon>Acidobacteriota</taxon>
        <taxon>Terriglobia</taxon>
        <taxon>Terriglobales</taxon>
        <taxon>Acidobacteriaceae</taxon>
        <taxon>Tunturiibacter</taxon>
    </lineage>
</organism>
<dbReference type="InterPro" id="IPR018117">
    <property type="entry name" value="C5_DNA_meth_AS"/>
</dbReference>
<evidence type="ECO:0000256" key="7">
    <source>
        <dbReference type="RuleBase" id="RU000416"/>
    </source>
</evidence>
<dbReference type="GO" id="GO:0003886">
    <property type="term" value="F:DNA (cytosine-5-)-methyltransferase activity"/>
    <property type="evidence" value="ECO:0007669"/>
    <property type="project" value="UniProtKB-EC"/>
</dbReference>
<comment type="catalytic activity">
    <reaction evidence="5 8">
        <text>a 2'-deoxycytidine in DNA + S-adenosyl-L-methionine = a 5-methyl-2'-deoxycytidine in DNA + S-adenosyl-L-homocysteine + H(+)</text>
        <dbReference type="Rhea" id="RHEA:13681"/>
        <dbReference type="Rhea" id="RHEA-COMP:11369"/>
        <dbReference type="Rhea" id="RHEA-COMP:11370"/>
        <dbReference type="ChEBI" id="CHEBI:15378"/>
        <dbReference type="ChEBI" id="CHEBI:57856"/>
        <dbReference type="ChEBI" id="CHEBI:59789"/>
        <dbReference type="ChEBI" id="CHEBI:85452"/>
        <dbReference type="ChEBI" id="CHEBI:85454"/>
        <dbReference type="EC" id="2.1.1.37"/>
    </reaction>
</comment>
<reference evidence="10" key="2">
    <citation type="journal article" date="2024" name="Environ. Microbiol.">
        <title>Genome analysis and description of Tunturibacter gen. nov. expands the diversity of Terriglobia in tundra soils.</title>
        <authorList>
            <person name="Messyasz A."/>
            <person name="Mannisto M.K."/>
            <person name="Kerkhof L.J."/>
            <person name="Haggblom M.M."/>
        </authorList>
    </citation>
    <scope>NUCLEOTIDE SEQUENCE</scope>
    <source>
        <strain evidence="10">M8UP39</strain>
    </source>
</reference>
<evidence type="ECO:0000256" key="9">
    <source>
        <dbReference type="SAM" id="MobiDB-lite"/>
    </source>
</evidence>
<evidence type="ECO:0000256" key="6">
    <source>
        <dbReference type="PROSITE-ProRule" id="PRU01016"/>
    </source>
</evidence>
<dbReference type="Gene3D" id="3.90.120.10">
    <property type="entry name" value="DNA Methylase, subunit A, domain 2"/>
    <property type="match status" value="1"/>
</dbReference>
<feature type="compositionally biased region" description="Gly residues" evidence="9">
    <location>
        <begin position="228"/>
        <end position="238"/>
    </location>
</feature>
<evidence type="ECO:0000256" key="4">
    <source>
        <dbReference type="ARBA" id="ARBA00022747"/>
    </source>
</evidence>
<dbReference type="PANTHER" id="PTHR10629:SF52">
    <property type="entry name" value="DNA (CYTOSINE-5)-METHYLTRANSFERASE 1"/>
    <property type="match status" value="1"/>
</dbReference>
<dbReference type="InterPro" id="IPR001525">
    <property type="entry name" value="C5_MeTfrase"/>
</dbReference>
<evidence type="ECO:0000313" key="10">
    <source>
        <dbReference type="EMBL" id="XCB21987.1"/>
    </source>
</evidence>
<dbReference type="GO" id="GO:0009307">
    <property type="term" value="P:DNA restriction-modification system"/>
    <property type="evidence" value="ECO:0007669"/>
    <property type="project" value="UniProtKB-KW"/>
</dbReference>
<dbReference type="PROSITE" id="PS00094">
    <property type="entry name" value="C5_MTASE_1"/>
    <property type="match status" value="1"/>
</dbReference>
<comment type="similarity">
    <text evidence="6 7">Belongs to the class I-like SAM-binding methyltransferase superfamily. C5-methyltransferase family.</text>
</comment>
<dbReference type="KEGG" id="tgi:RBB81_20765"/>
<name>A0AAU7YZ97_9BACT</name>
<evidence type="ECO:0000256" key="5">
    <source>
        <dbReference type="ARBA" id="ARBA00047422"/>
    </source>
</evidence>
<dbReference type="SUPFAM" id="SSF53335">
    <property type="entry name" value="S-adenosyl-L-methionine-dependent methyltransferases"/>
    <property type="match status" value="1"/>
</dbReference>